<dbReference type="Proteomes" id="UP000464577">
    <property type="component" value="Chromosome"/>
</dbReference>
<name>A0A6P1VVC7_9BACT</name>
<organism evidence="1 2">
    <name type="scientific">Spirosoma endbachense</name>
    <dbReference type="NCBI Taxonomy" id="2666025"/>
    <lineage>
        <taxon>Bacteria</taxon>
        <taxon>Pseudomonadati</taxon>
        <taxon>Bacteroidota</taxon>
        <taxon>Cytophagia</taxon>
        <taxon>Cytophagales</taxon>
        <taxon>Cytophagaceae</taxon>
        <taxon>Spirosoma</taxon>
    </lineage>
</organism>
<dbReference type="InterPro" id="IPR053860">
    <property type="entry name" value="DUF6932"/>
</dbReference>
<dbReference type="AlphaFoldDB" id="A0A6P1VVC7"/>
<accession>A0A6P1VVC7</accession>
<keyword evidence="2" id="KW-1185">Reference proteome</keyword>
<dbReference type="InterPro" id="IPR043519">
    <property type="entry name" value="NT_sf"/>
</dbReference>
<gene>
    <name evidence="1" type="ORF">GJR95_15775</name>
</gene>
<proteinExistence type="predicted"/>
<sequence length="163" mass="19618">MNPLNFDAQGHLFPYDLIETEWNPFADTFGWNDHRHTLIELFYTFLNKLNDLSINKFTLWIDGSFVTQKEHPNDIDVVVVLPSTVYWQFEKHLRTLRDQFDGLDVYFVRLVGEEEPDYFLYVSDRAEWLFQFTMTKPDRVSRRKFPKGFLQLIWNNESALQRT</sequence>
<dbReference type="RefSeq" id="WP_162386796.1">
    <property type="nucleotide sequence ID" value="NZ_CP045997.1"/>
</dbReference>
<dbReference type="KEGG" id="senf:GJR95_15775"/>
<dbReference type="EMBL" id="CP045997">
    <property type="protein sequence ID" value="QHV96388.1"/>
    <property type="molecule type" value="Genomic_DNA"/>
</dbReference>
<protein>
    <submittedName>
        <fullName evidence="1">Uncharacterized protein</fullName>
    </submittedName>
</protein>
<evidence type="ECO:0000313" key="1">
    <source>
        <dbReference type="EMBL" id="QHV96388.1"/>
    </source>
</evidence>
<dbReference type="Pfam" id="PF22014">
    <property type="entry name" value="DUF6932"/>
    <property type="match status" value="1"/>
</dbReference>
<dbReference type="SUPFAM" id="SSF81301">
    <property type="entry name" value="Nucleotidyltransferase"/>
    <property type="match status" value="1"/>
</dbReference>
<evidence type="ECO:0000313" key="2">
    <source>
        <dbReference type="Proteomes" id="UP000464577"/>
    </source>
</evidence>
<reference evidence="1 2" key="1">
    <citation type="submission" date="2019-11" db="EMBL/GenBank/DDBJ databases">
        <title>Spirosoma endbachense sp. nov., isolated from a natural salt meadow.</title>
        <authorList>
            <person name="Rojas J."/>
            <person name="Ambika Manirajan B."/>
            <person name="Ratering S."/>
            <person name="Suarez C."/>
            <person name="Geissler-Plaum R."/>
            <person name="Schnell S."/>
        </authorList>
    </citation>
    <scope>NUCLEOTIDE SEQUENCE [LARGE SCALE GENOMIC DNA]</scope>
    <source>
        <strain evidence="1 2">I-24</strain>
    </source>
</reference>